<accession>A0A975B7Q3</accession>
<sequence length="525" mass="61225">MYESKVIREFRKDVEELVQKAILKIAEKLIFKSVVISVSHSNYLVSLGGTEKVLHEEQAELARHHISYLQIYSYWPYKENQEKEYLEQLIGVNIDSVSAGQFTIIQLALILRLLDLSGLISIKAIHIHHLMNMSVLGVKYLIDIIRPEKCRIYIHDYYSICPQFNLLKDDKEYCAGELCRECKGSEKRYLHYNTVKKFFNYVNADFIAPSRIAADIWCKFFNKNQDNIRIIPHQVIRKKACHDKFRLKNINDAKYRLRIAYVGYESFNKGLETWWNIVSDPELIQKYDFFHLGAAEAKKTGVTYIPVSFLENGPNAMVRALQENQIDIAFLWSIWPETYSFTLHEAFAAGCFVITNLLSGNIAEQVKKSSRGVIFENESAMISFLKNVSNVKSKIRQNMEDNFTFELEFNPQISLETAESLITDGYSHVDKKNIDDLYQKSGEWEDLLKVIEIKTLETEYIKSLQNKANNSEGVLFSDMFYNSRLYNMIEYFRQYAVQYPAAGYIGEKLFSLIWNIFKKIKKGKY</sequence>
<dbReference type="SUPFAM" id="SSF53756">
    <property type="entry name" value="UDP-Glycosyltransferase/glycogen phosphorylase"/>
    <property type="match status" value="1"/>
</dbReference>
<evidence type="ECO:0000313" key="1">
    <source>
        <dbReference type="EMBL" id="QTA80410.1"/>
    </source>
</evidence>
<dbReference type="Proteomes" id="UP000663720">
    <property type="component" value="Chromosome"/>
</dbReference>
<dbReference type="Gene3D" id="3.40.50.2000">
    <property type="entry name" value="Glycogen Phosphorylase B"/>
    <property type="match status" value="2"/>
</dbReference>
<organism evidence="1 2">
    <name type="scientific">Desulfonema limicola</name>
    <dbReference type="NCBI Taxonomy" id="45656"/>
    <lineage>
        <taxon>Bacteria</taxon>
        <taxon>Pseudomonadati</taxon>
        <taxon>Thermodesulfobacteriota</taxon>
        <taxon>Desulfobacteria</taxon>
        <taxon>Desulfobacterales</taxon>
        <taxon>Desulfococcaceae</taxon>
        <taxon>Desulfonema</taxon>
    </lineage>
</organism>
<dbReference type="AlphaFoldDB" id="A0A975B7Q3"/>
<protein>
    <submittedName>
        <fullName evidence="1">Uncharacterized protein</fullName>
    </submittedName>
</protein>
<evidence type="ECO:0000313" key="2">
    <source>
        <dbReference type="Proteomes" id="UP000663720"/>
    </source>
</evidence>
<dbReference type="RefSeq" id="WP_207692059.1">
    <property type="nucleotide sequence ID" value="NZ_CP061799.1"/>
</dbReference>
<name>A0A975B7Q3_9BACT</name>
<keyword evidence="2" id="KW-1185">Reference proteome</keyword>
<dbReference type="EMBL" id="CP061799">
    <property type="protein sequence ID" value="QTA80410.1"/>
    <property type="molecule type" value="Genomic_DNA"/>
</dbReference>
<gene>
    <name evidence="1" type="ORF">dnl_27130</name>
</gene>
<reference evidence="1" key="1">
    <citation type="journal article" date="2021" name="Microb. Physiol.">
        <title>Proteogenomic Insights into the Physiology of Marine, Sulfate-Reducing, Filamentous Desulfonema limicola and Desulfonema magnum.</title>
        <authorList>
            <person name="Schnaars V."/>
            <person name="Wohlbrand L."/>
            <person name="Scheve S."/>
            <person name="Hinrichs C."/>
            <person name="Reinhardt R."/>
            <person name="Rabus R."/>
        </authorList>
    </citation>
    <scope>NUCLEOTIDE SEQUENCE</scope>
    <source>
        <strain evidence="1">5ac10</strain>
    </source>
</reference>
<dbReference type="KEGG" id="dli:dnl_27130"/>
<proteinExistence type="predicted"/>